<keyword evidence="2" id="KW-1185">Reference proteome</keyword>
<protein>
    <submittedName>
        <fullName evidence="1">Uncharacterized protein</fullName>
    </submittedName>
</protein>
<gene>
    <name evidence="1" type="ORF">K443DRAFT_521580</name>
</gene>
<accession>A0A0C9WTP5</accession>
<dbReference type="AlphaFoldDB" id="A0A0C9WTP5"/>
<name>A0A0C9WTP5_9AGAR</name>
<dbReference type="HOGENOM" id="CLU_2671460_0_0_1"/>
<dbReference type="PROSITE" id="PS51257">
    <property type="entry name" value="PROKAR_LIPOPROTEIN"/>
    <property type="match status" value="1"/>
</dbReference>
<evidence type="ECO:0000313" key="1">
    <source>
        <dbReference type="EMBL" id="KIK02430.1"/>
    </source>
</evidence>
<dbReference type="EMBL" id="KN838593">
    <property type="protein sequence ID" value="KIK02430.1"/>
    <property type="molecule type" value="Genomic_DNA"/>
</dbReference>
<proteinExistence type="predicted"/>
<organism evidence="1 2">
    <name type="scientific">Laccaria amethystina LaAM-08-1</name>
    <dbReference type="NCBI Taxonomy" id="1095629"/>
    <lineage>
        <taxon>Eukaryota</taxon>
        <taxon>Fungi</taxon>
        <taxon>Dikarya</taxon>
        <taxon>Basidiomycota</taxon>
        <taxon>Agaricomycotina</taxon>
        <taxon>Agaricomycetes</taxon>
        <taxon>Agaricomycetidae</taxon>
        <taxon>Agaricales</taxon>
        <taxon>Agaricineae</taxon>
        <taxon>Hydnangiaceae</taxon>
        <taxon>Laccaria</taxon>
    </lineage>
</organism>
<sequence length="75" mass="8512">MCNEGRLSEADNKQAEDGKTMVTILSWGAACDAVERNFILRELLYFAFYLHDSSMLVMTTKVRRDLQGCCGSIWT</sequence>
<reference evidence="2" key="2">
    <citation type="submission" date="2015-01" db="EMBL/GenBank/DDBJ databases">
        <title>Evolutionary Origins and Diversification of the Mycorrhizal Mutualists.</title>
        <authorList>
            <consortium name="DOE Joint Genome Institute"/>
            <consortium name="Mycorrhizal Genomics Consortium"/>
            <person name="Kohler A."/>
            <person name="Kuo A."/>
            <person name="Nagy L.G."/>
            <person name="Floudas D."/>
            <person name="Copeland A."/>
            <person name="Barry K.W."/>
            <person name="Cichocki N."/>
            <person name="Veneault-Fourrey C."/>
            <person name="LaButti K."/>
            <person name="Lindquist E.A."/>
            <person name="Lipzen A."/>
            <person name="Lundell T."/>
            <person name="Morin E."/>
            <person name="Murat C."/>
            <person name="Riley R."/>
            <person name="Ohm R."/>
            <person name="Sun H."/>
            <person name="Tunlid A."/>
            <person name="Henrissat B."/>
            <person name="Grigoriev I.V."/>
            <person name="Hibbett D.S."/>
            <person name="Martin F."/>
        </authorList>
    </citation>
    <scope>NUCLEOTIDE SEQUENCE [LARGE SCALE GENOMIC DNA]</scope>
    <source>
        <strain evidence="2">LaAM-08-1</strain>
    </source>
</reference>
<reference evidence="1 2" key="1">
    <citation type="submission" date="2014-04" db="EMBL/GenBank/DDBJ databases">
        <authorList>
            <consortium name="DOE Joint Genome Institute"/>
            <person name="Kuo A."/>
            <person name="Kohler A."/>
            <person name="Nagy L.G."/>
            <person name="Floudas D."/>
            <person name="Copeland A."/>
            <person name="Barry K.W."/>
            <person name="Cichocki N."/>
            <person name="Veneault-Fourrey C."/>
            <person name="LaButti K."/>
            <person name="Lindquist E.A."/>
            <person name="Lipzen A."/>
            <person name="Lundell T."/>
            <person name="Morin E."/>
            <person name="Murat C."/>
            <person name="Sun H."/>
            <person name="Tunlid A."/>
            <person name="Henrissat B."/>
            <person name="Grigoriev I.V."/>
            <person name="Hibbett D.S."/>
            <person name="Martin F."/>
            <person name="Nordberg H.P."/>
            <person name="Cantor M.N."/>
            <person name="Hua S.X."/>
        </authorList>
    </citation>
    <scope>NUCLEOTIDE SEQUENCE [LARGE SCALE GENOMIC DNA]</scope>
    <source>
        <strain evidence="1 2">LaAM-08-1</strain>
    </source>
</reference>
<dbReference type="Proteomes" id="UP000054477">
    <property type="component" value="Unassembled WGS sequence"/>
</dbReference>
<evidence type="ECO:0000313" key="2">
    <source>
        <dbReference type="Proteomes" id="UP000054477"/>
    </source>
</evidence>